<dbReference type="PANTHER" id="PTHR42852:SF6">
    <property type="entry name" value="THIOL:DISULFIDE INTERCHANGE PROTEIN DSBE"/>
    <property type="match status" value="1"/>
</dbReference>
<name>A0A418MIN4_9BACT</name>
<keyword evidence="4" id="KW-0676">Redox-active center</keyword>
<dbReference type="PANTHER" id="PTHR42852">
    <property type="entry name" value="THIOL:DISULFIDE INTERCHANGE PROTEIN DSBE"/>
    <property type="match status" value="1"/>
</dbReference>
<keyword evidence="2" id="KW-0201">Cytochrome c-type biogenesis</keyword>
<dbReference type="EMBL" id="QXED01000001">
    <property type="protein sequence ID" value="RIV27279.1"/>
    <property type="molecule type" value="Genomic_DNA"/>
</dbReference>
<dbReference type="Gene3D" id="3.40.30.10">
    <property type="entry name" value="Glutaredoxin"/>
    <property type="match status" value="1"/>
</dbReference>
<dbReference type="GO" id="GO:0030313">
    <property type="term" value="C:cell envelope"/>
    <property type="evidence" value="ECO:0007669"/>
    <property type="project" value="UniProtKB-SubCell"/>
</dbReference>
<comment type="caution">
    <text evidence="6">The sequence shown here is derived from an EMBL/GenBank/DDBJ whole genome shotgun (WGS) entry which is preliminary data.</text>
</comment>
<dbReference type="InterPro" id="IPR036249">
    <property type="entry name" value="Thioredoxin-like_sf"/>
</dbReference>
<protein>
    <recommendedName>
        <fullName evidence="5">Thioredoxin domain-containing protein</fullName>
    </recommendedName>
</protein>
<dbReference type="Proteomes" id="UP000283523">
    <property type="component" value="Unassembled WGS sequence"/>
</dbReference>
<organism evidence="6 7">
    <name type="scientific">Fibrisoma montanum</name>
    <dbReference type="NCBI Taxonomy" id="2305895"/>
    <lineage>
        <taxon>Bacteria</taxon>
        <taxon>Pseudomonadati</taxon>
        <taxon>Bacteroidota</taxon>
        <taxon>Cytophagia</taxon>
        <taxon>Cytophagales</taxon>
        <taxon>Spirosomataceae</taxon>
        <taxon>Fibrisoma</taxon>
    </lineage>
</organism>
<evidence type="ECO:0000313" key="7">
    <source>
        <dbReference type="Proteomes" id="UP000283523"/>
    </source>
</evidence>
<evidence type="ECO:0000313" key="6">
    <source>
        <dbReference type="EMBL" id="RIV27279.1"/>
    </source>
</evidence>
<dbReference type="InterPro" id="IPR017937">
    <property type="entry name" value="Thioredoxin_CS"/>
</dbReference>
<evidence type="ECO:0000256" key="2">
    <source>
        <dbReference type="ARBA" id="ARBA00022748"/>
    </source>
</evidence>
<dbReference type="SUPFAM" id="SSF52833">
    <property type="entry name" value="Thioredoxin-like"/>
    <property type="match status" value="1"/>
</dbReference>
<dbReference type="AlphaFoldDB" id="A0A418MIN4"/>
<reference evidence="6 7" key="1">
    <citation type="submission" date="2018-08" db="EMBL/GenBank/DDBJ databases">
        <title>Fibrisoma montanum sp. nov., isolated from Danxia mountain soil.</title>
        <authorList>
            <person name="Huang Y."/>
        </authorList>
    </citation>
    <scope>NUCLEOTIDE SEQUENCE [LARGE SCALE GENOMIC DNA]</scope>
    <source>
        <strain evidence="6 7">HYT19</strain>
    </source>
</reference>
<dbReference type="PROSITE" id="PS51352">
    <property type="entry name" value="THIOREDOXIN_2"/>
    <property type="match status" value="1"/>
</dbReference>
<keyword evidence="3" id="KW-1015">Disulfide bond</keyword>
<sequence length="343" mass="39545">MIVMGDLTDTHSYLEGKTLYLEDLETARALDSSVVKQGKFKFTVNSGNDYTPVRVRIGHETGNPTWPYQVLGYTNPFLERTYESIFYLEPGTTYLERDPAVGPHGLAKLGLRFVDVRPQTAVAFKHLRFSSRPMRSQSPEEYNRSLVRRYPYSVYLLNTLNESKYYLSPSEVAQLLPLFDERLHATSIHKKLHSYATYIKSDADFPTDVVLKKADNSLTSAIIDPAKYNLVVFWASWCGPCRREIPQIKALYNVHKDKLAISSISIDKREDHWRRALQQEAMPWSQYLVNQDISFTRLDRKYRLNAVPLWLLFNSKNKLLDYGLGMNEGKDAIDKRVSAMISK</sequence>
<evidence type="ECO:0000259" key="5">
    <source>
        <dbReference type="PROSITE" id="PS51352"/>
    </source>
</evidence>
<dbReference type="Pfam" id="PF13905">
    <property type="entry name" value="Thioredoxin_8"/>
    <property type="match status" value="1"/>
</dbReference>
<dbReference type="GO" id="GO:0017004">
    <property type="term" value="P:cytochrome complex assembly"/>
    <property type="evidence" value="ECO:0007669"/>
    <property type="project" value="UniProtKB-KW"/>
</dbReference>
<evidence type="ECO:0000256" key="3">
    <source>
        <dbReference type="ARBA" id="ARBA00023157"/>
    </source>
</evidence>
<dbReference type="PROSITE" id="PS00194">
    <property type="entry name" value="THIOREDOXIN_1"/>
    <property type="match status" value="1"/>
</dbReference>
<gene>
    <name evidence="6" type="ORF">DYU11_02915</name>
</gene>
<dbReference type="InterPro" id="IPR050553">
    <property type="entry name" value="Thioredoxin_ResA/DsbE_sf"/>
</dbReference>
<evidence type="ECO:0000256" key="4">
    <source>
        <dbReference type="ARBA" id="ARBA00023284"/>
    </source>
</evidence>
<dbReference type="InterPro" id="IPR013766">
    <property type="entry name" value="Thioredoxin_domain"/>
</dbReference>
<proteinExistence type="predicted"/>
<dbReference type="CDD" id="cd02966">
    <property type="entry name" value="TlpA_like_family"/>
    <property type="match status" value="1"/>
</dbReference>
<accession>A0A418MIN4</accession>
<evidence type="ECO:0000256" key="1">
    <source>
        <dbReference type="ARBA" id="ARBA00004196"/>
    </source>
</evidence>
<keyword evidence="7" id="KW-1185">Reference proteome</keyword>
<comment type="subcellular location">
    <subcellularLocation>
        <location evidence="1">Cell envelope</location>
    </subcellularLocation>
</comment>
<dbReference type="InterPro" id="IPR012336">
    <property type="entry name" value="Thioredoxin-like_fold"/>
</dbReference>
<feature type="domain" description="Thioredoxin" evidence="5">
    <location>
        <begin position="170"/>
        <end position="342"/>
    </location>
</feature>